<gene>
    <name evidence="2" type="ORF">FJM67_06850</name>
</gene>
<proteinExistence type="predicted"/>
<keyword evidence="1" id="KW-0732">Signal</keyword>
<dbReference type="Proteomes" id="UP000315901">
    <property type="component" value="Unassembled WGS sequence"/>
</dbReference>
<protein>
    <recommendedName>
        <fullName evidence="4">Outer membrane protein beta-barrel domain-containing protein</fullName>
    </recommendedName>
</protein>
<evidence type="ECO:0000313" key="3">
    <source>
        <dbReference type="Proteomes" id="UP000315901"/>
    </source>
</evidence>
<evidence type="ECO:0000256" key="1">
    <source>
        <dbReference type="SAM" id="SignalP"/>
    </source>
</evidence>
<feature type="chain" id="PRO_5021306684" description="Outer membrane protein beta-barrel domain-containing protein" evidence="1">
    <location>
        <begin position="24"/>
        <end position="186"/>
    </location>
</feature>
<dbReference type="AlphaFoldDB" id="A0A501WZV4"/>
<comment type="caution">
    <text evidence="2">The sequence shown here is derived from an EMBL/GenBank/DDBJ whole genome shotgun (WGS) entry which is preliminary data.</text>
</comment>
<feature type="signal peptide" evidence="1">
    <location>
        <begin position="1"/>
        <end position="23"/>
    </location>
</feature>
<dbReference type="EMBL" id="VFRR01000010">
    <property type="protein sequence ID" value="TPE53367.1"/>
    <property type="molecule type" value="Genomic_DNA"/>
</dbReference>
<dbReference type="OrthoDB" id="9857418at2"/>
<keyword evidence="3" id="KW-1185">Reference proteome</keyword>
<evidence type="ECO:0000313" key="2">
    <source>
        <dbReference type="EMBL" id="TPE53367.1"/>
    </source>
</evidence>
<accession>A0A501WZV4</accession>
<sequence length="186" mass="20211">MLRKLLVSSAVAASLALSSTAFAEDVFEPPMPSEDFQPENTFFFASAFNETSDDVDLWGLESGLRVLFDDNWSGRGAVTMFHTGGDFFEGLNFGATGSLLYAIGNFNPDFSARPMVGFGAYIASNECDDEGEQDAFCKSDMFAAVYPELGFSIESQGVELYLFSRYTIHPSVENGVMLGASVGYKL</sequence>
<dbReference type="RefSeq" id="WP_140588042.1">
    <property type="nucleotide sequence ID" value="NZ_VFRR01000010.1"/>
</dbReference>
<name>A0A501WZV4_9GAMM</name>
<organism evidence="2 3">
    <name type="scientific">Maribrevibacterium harenarium</name>
    <dbReference type="NCBI Taxonomy" id="2589817"/>
    <lineage>
        <taxon>Bacteria</taxon>
        <taxon>Pseudomonadati</taxon>
        <taxon>Pseudomonadota</taxon>
        <taxon>Gammaproteobacteria</taxon>
        <taxon>Oceanospirillales</taxon>
        <taxon>Oceanospirillaceae</taxon>
        <taxon>Maribrevibacterium</taxon>
    </lineage>
</organism>
<reference evidence="2 3" key="1">
    <citation type="submission" date="2019-06" db="EMBL/GenBank/DDBJ databases">
        <title>A novel bacterium of genus Marinomonas, isolated from coastal sand.</title>
        <authorList>
            <person name="Huang H."/>
            <person name="Mo K."/>
            <person name="Hu Y."/>
        </authorList>
    </citation>
    <scope>NUCLEOTIDE SEQUENCE [LARGE SCALE GENOMIC DNA]</scope>
    <source>
        <strain evidence="2 3">HB171799</strain>
    </source>
</reference>
<evidence type="ECO:0008006" key="4">
    <source>
        <dbReference type="Google" id="ProtNLM"/>
    </source>
</evidence>